<reference evidence="1 2" key="1">
    <citation type="journal article" date="2019" name="Microbiol. Resour. Announc.">
        <title>Complete Genome Sequence of Halomonas sulfidaeris Strain Esulfide1 Isolated from a Metal Sulfide Rock at a Depth of 2,200 Meters, Obtained Using Nanopore Sequencing.</title>
        <authorList>
            <person name="Saito M."/>
            <person name="Nishigata A."/>
            <person name="Galipon J."/>
            <person name="Arakawa K."/>
        </authorList>
    </citation>
    <scope>NUCLEOTIDE SEQUENCE [LARGE SCALE GENOMIC DNA]</scope>
    <source>
        <strain evidence="1 2">ATCC BAA-803</strain>
    </source>
</reference>
<protein>
    <submittedName>
        <fullName evidence="1">Uncharacterized protein</fullName>
    </submittedName>
</protein>
<accession>A0A455U2X3</accession>
<dbReference type="AlphaFoldDB" id="A0A455U2X3"/>
<proteinExistence type="predicted"/>
<gene>
    <name evidence="1" type="ORF">HSBAA_14910</name>
</gene>
<dbReference type="KEGG" id="hsr:HSBAA_14910"/>
<dbReference type="EMBL" id="AP019514">
    <property type="protein sequence ID" value="BBI60185.1"/>
    <property type="molecule type" value="Genomic_DNA"/>
</dbReference>
<dbReference type="Proteomes" id="UP000320231">
    <property type="component" value="Chromosome"/>
</dbReference>
<name>A0A455U2X3_9GAMM</name>
<evidence type="ECO:0000313" key="1">
    <source>
        <dbReference type="EMBL" id="BBI60185.1"/>
    </source>
</evidence>
<organism evidence="1 2">
    <name type="scientific">Vreelandella sulfidaeris</name>
    <dbReference type="NCBI Taxonomy" id="115553"/>
    <lineage>
        <taxon>Bacteria</taxon>
        <taxon>Pseudomonadati</taxon>
        <taxon>Pseudomonadota</taxon>
        <taxon>Gammaproteobacteria</taxon>
        <taxon>Oceanospirillales</taxon>
        <taxon>Halomonadaceae</taxon>
        <taxon>Vreelandella</taxon>
    </lineage>
</organism>
<sequence length="102" mass="11068">MSYDEDAFRETLQRILTKADLNPSTATTNGTDYWVLTPEGPVNAILAIIDQQLLLSLVPQDASDELLAQVLGSTPPDSNIGDTSALAELEQRHGFTLRGRAN</sequence>
<evidence type="ECO:0000313" key="2">
    <source>
        <dbReference type="Proteomes" id="UP000320231"/>
    </source>
</evidence>